<dbReference type="Ensembl" id="ENSOSIT00000050829.1">
    <property type="protein sequence ID" value="ENSOSIP00000048376.1"/>
    <property type="gene ID" value="ENSOSIG00000022781.1"/>
</dbReference>
<organism evidence="3 4">
    <name type="scientific">Oryzias sinensis</name>
    <name type="common">Chinese medaka</name>
    <dbReference type="NCBI Taxonomy" id="183150"/>
    <lineage>
        <taxon>Eukaryota</taxon>
        <taxon>Metazoa</taxon>
        <taxon>Chordata</taxon>
        <taxon>Craniata</taxon>
        <taxon>Vertebrata</taxon>
        <taxon>Euteleostomi</taxon>
        <taxon>Actinopterygii</taxon>
        <taxon>Neopterygii</taxon>
        <taxon>Teleostei</taxon>
        <taxon>Neoteleostei</taxon>
        <taxon>Acanthomorphata</taxon>
        <taxon>Ovalentaria</taxon>
        <taxon>Atherinomorphae</taxon>
        <taxon>Beloniformes</taxon>
        <taxon>Adrianichthyidae</taxon>
        <taxon>Oryziinae</taxon>
        <taxon>Oryzias</taxon>
    </lineage>
</organism>
<proteinExistence type="predicted"/>
<reference evidence="3" key="1">
    <citation type="submission" date="2025-08" db="UniProtKB">
        <authorList>
            <consortium name="Ensembl"/>
        </authorList>
    </citation>
    <scope>IDENTIFICATION</scope>
</reference>
<dbReference type="InterPro" id="IPR013625">
    <property type="entry name" value="PTB"/>
</dbReference>
<feature type="compositionally biased region" description="Basic residues" evidence="1">
    <location>
        <begin position="290"/>
        <end position="302"/>
    </location>
</feature>
<dbReference type="Pfam" id="PF08416">
    <property type="entry name" value="PTB"/>
    <property type="match status" value="1"/>
</dbReference>
<dbReference type="SUPFAM" id="SSF50729">
    <property type="entry name" value="PH domain-like"/>
    <property type="match status" value="1"/>
</dbReference>
<dbReference type="PANTHER" id="PTHR12287:SF22">
    <property type="entry name" value="EPIDERMAL GROWTH FACTOR RECEPTOR KINASE SUBSTRATE 8-LIKE PROTEIN 3"/>
    <property type="match status" value="1"/>
</dbReference>
<dbReference type="GO" id="GO:0032587">
    <property type="term" value="C:ruffle membrane"/>
    <property type="evidence" value="ECO:0007669"/>
    <property type="project" value="TreeGrafter"/>
</dbReference>
<evidence type="ECO:0000259" key="2">
    <source>
        <dbReference type="Pfam" id="PF08416"/>
    </source>
</evidence>
<dbReference type="GO" id="GO:0003779">
    <property type="term" value="F:actin binding"/>
    <property type="evidence" value="ECO:0007669"/>
    <property type="project" value="TreeGrafter"/>
</dbReference>
<dbReference type="GeneTree" id="ENSGT00940000158169"/>
<dbReference type="InterPro" id="IPR039801">
    <property type="entry name" value="EPS8-like"/>
</dbReference>
<dbReference type="InterPro" id="IPR011993">
    <property type="entry name" value="PH-like_dom_sf"/>
</dbReference>
<dbReference type="GO" id="GO:0007266">
    <property type="term" value="P:Rho protein signal transduction"/>
    <property type="evidence" value="ECO:0007669"/>
    <property type="project" value="TreeGrafter"/>
</dbReference>
<name>A0A8C7ZTK7_9TELE</name>
<dbReference type="PANTHER" id="PTHR12287">
    <property type="entry name" value="EPIDERMAL GROWTH FACTOR RECEPTOR KINASE SUBSTRATE EPS8-RELATED PROTEIN"/>
    <property type="match status" value="1"/>
</dbReference>
<dbReference type="CDD" id="cd01210">
    <property type="entry name" value="PTB_EPS8"/>
    <property type="match status" value="1"/>
</dbReference>
<dbReference type="GO" id="GO:1900029">
    <property type="term" value="P:positive regulation of ruffle assembly"/>
    <property type="evidence" value="ECO:0007669"/>
    <property type="project" value="TreeGrafter"/>
</dbReference>
<accession>A0A8C7ZTK7</accession>
<keyword evidence="4" id="KW-1185">Reference proteome</keyword>
<dbReference type="GO" id="GO:0035023">
    <property type="term" value="P:regulation of Rho protein signal transduction"/>
    <property type="evidence" value="ECO:0007669"/>
    <property type="project" value="TreeGrafter"/>
</dbReference>
<evidence type="ECO:0000313" key="4">
    <source>
        <dbReference type="Proteomes" id="UP000694383"/>
    </source>
</evidence>
<sequence>DYGGFVFFRGFSQDEEPRGTSLQRTMSRPTGKSIYMQRKEYAETLNRQQDTLNARVEHLLTCELDGHLLKTVEECVAKLRRLEAKGRLWPQNMIMDVQGPFLVLSDIETKAELESIPLSYITQTKSLDDNGSDDNSLLIITVQDRNKRVPQVFMFQCEETSGDIVKADLDKAVQRGGGGDLEPFREHSDIRSNLENIIGLQAAGGFRPPVPQSPEYNRRLPPPDFMSPQWNNREPGTKLEIERSMVRCFDKHEILTVDPVSLRCSDFPAFLIFMGQMTAALNMPQEEEKKKKKKSKKKKSQKNGKIMHLSAYKTRSMHTKACFFKRNICK</sequence>
<evidence type="ECO:0000313" key="3">
    <source>
        <dbReference type="Ensembl" id="ENSOSIP00000048376.1"/>
    </source>
</evidence>
<reference evidence="3" key="2">
    <citation type="submission" date="2025-09" db="UniProtKB">
        <authorList>
            <consortium name="Ensembl"/>
        </authorList>
    </citation>
    <scope>IDENTIFICATION</scope>
</reference>
<dbReference type="GO" id="GO:0031982">
    <property type="term" value="C:vesicle"/>
    <property type="evidence" value="ECO:0007669"/>
    <property type="project" value="TreeGrafter"/>
</dbReference>
<feature type="region of interest" description="Disordered" evidence="1">
    <location>
        <begin position="283"/>
        <end position="306"/>
    </location>
</feature>
<dbReference type="AlphaFoldDB" id="A0A8C7ZTK7"/>
<evidence type="ECO:0000256" key="1">
    <source>
        <dbReference type="SAM" id="MobiDB-lite"/>
    </source>
</evidence>
<dbReference type="InterPro" id="IPR033928">
    <property type="entry name" value="EPS8_PTB"/>
</dbReference>
<dbReference type="Gene3D" id="2.30.29.30">
    <property type="entry name" value="Pleckstrin-homology domain (PH domain)/Phosphotyrosine-binding domain (PTB)"/>
    <property type="match status" value="1"/>
</dbReference>
<dbReference type="Proteomes" id="UP000694383">
    <property type="component" value="Unplaced"/>
</dbReference>
<feature type="domain" description="PTB" evidence="2">
    <location>
        <begin position="54"/>
        <end position="175"/>
    </location>
</feature>
<protein>
    <recommendedName>
        <fullName evidence="2">PTB domain-containing protein</fullName>
    </recommendedName>
</protein>